<name>A0ABT2H1K4_9MICO</name>
<keyword evidence="4" id="KW-1185">Reference proteome</keyword>
<keyword evidence="2" id="KW-1133">Transmembrane helix</keyword>
<dbReference type="Proteomes" id="UP001165586">
    <property type="component" value="Unassembled WGS sequence"/>
</dbReference>
<sequence>MDAVTIINLALLLVTAIGVAVAIYQAKEARAARNEAQDAQDASERARDQTVRLAEEANSAFVRSAAAQEEANEIAKAAIPKPAVTWMIRPIRRSRFEVTNVGSAVAFGAVVAGAGESPGHVHPDSEEAQDVLPNDGLGVAMLVGYGSDPVVRISWRNTPAGQLQTVERTYRG</sequence>
<evidence type="ECO:0000256" key="2">
    <source>
        <dbReference type="SAM" id="Phobius"/>
    </source>
</evidence>
<comment type="caution">
    <text evidence="3">The sequence shown here is derived from an EMBL/GenBank/DDBJ whole genome shotgun (WGS) entry which is preliminary data.</text>
</comment>
<organism evidence="3 4">
    <name type="scientific">Herbiconiux daphne</name>
    <dbReference type="NCBI Taxonomy" id="2970914"/>
    <lineage>
        <taxon>Bacteria</taxon>
        <taxon>Bacillati</taxon>
        <taxon>Actinomycetota</taxon>
        <taxon>Actinomycetes</taxon>
        <taxon>Micrococcales</taxon>
        <taxon>Microbacteriaceae</taxon>
        <taxon>Herbiconiux</taxon>
    </lineage>
</organism>
<keyword evidence="2" id="KW-0812">Transmembrane</keyword>
<dbReference type="EMBL" id="JANLCJ010000002">
    <property type="protein sequence ID" value="MCS5733794.1"/>
    <property type="molecule type" value="Genomic_DNA"/>
</dbReference>
<accession>A0ABT2H1K4</accession>
<keyword evidence="2" id="KW-0472">Membrane</keyword>
<protein>
    <submittedName>
        <fullName evidence="3">Uncharacterized protein</fullName>
    </submittedName>
</protein>
<proteinExistence type="predicted"/>
<feature type="transmembrane region" description="Helical" evidence="2">
    <location>
        <begin position="6"/>
        <end position="24"/>
    </location>
</feature>
<evidence type="ECO:0000256" key="1">
    <source>
        <dbReference type="SAM" id="Coils"/>
    </source>
</evidence>
<gene>
    <name evidence="3" type="ORF">N1032_08585</name>
</gene>
<evidence type="ECO:0000313" key="4">
    <source>
        <dbReference type="Proteomes" id="UP001165586"/>
    </source>
</evidence>
<evidence type="ECO:0000313" key="3">
    <source>
        <dbReference type="EMBL" id="MCS5733794.1"/>
    </source>
</evidence>
<reference evidence="3" key="1">
    <citation type="submission" date="2022-08" db="EMBL/GenBank/DDBJ databases">
        <authorList>
            <person name="Deng Y."/>
            <person name="Han X.-F."/>
            <person name="Zhang Y.-Q."/>
        </authorList>
    </citation>
    <scope>NUCLEOTIDE SEQUENCE</scope>
    <source>
        <strain evidence="3">CPCC 203386</strain>
    </source>
</reference>
<feature type="coiled-coil region" evidence="1">
    <location>
        <begin position="26"/>
        <end position="56"/>
    </location>
</feature>
<dbReference type="RefSeq" id="WP_259538613.1">
    <property type="nucleotide sequence ID" value="NZ_JANLCJ010000002.1"/>
</dbReference>
<keyword evidence="1" id="KW-0175">Coiled coil</keyword>